<dbReference type="SUPFAM" id="SSF54117">
    <property type="entry name" value="Interleukin 8-like chemokines"/>
    <property type="match status" value="1"/>
</dbReference>
<evidence type="ECO:0000313" key="8">
    <source>
        <dbReference type="Ensembl" id="ENSSPUP00000011332.1"/>
    </source>
</evidence>
<feature type="chain" id="PRO_5034469529" description="C-X-C motif chemokine" evidence="6">
    <location>
        <begin position="30"/>
        <end position="104"/>
    </location>
</feature>
<keyword evidence="4 6" id="KW-0964">Secreted</keyword>
<keyword evidence="6" id="KW-0145">Chemotaxis</keyword>
<proteinExistence type="inferred from homology"/>
<sequence length="104" mass="11570">YTTLALKSSSCALRFILLLFLSLPPLYPGAPMTGELRCQCLSTVSEVIQHKRIATVELIPEGPHCIHSEVIATLKNGIKSCLNPEAYWVKLIIRKIMNRFQGSS</sequence>
<dbReference type="InterPro" id="IPR033899">
    <property type="entry name" value="CXC_Chemokine_domain"/>
</dbReference>
<dbReference type="PRINTS" id="PR00437">
    <property type="entry name" value="SMALLCYTKCXC"/>
</dbReference>
<dbReference type="Proteomes" id="UP000694392">
    <property type="component" value="Unplaced"/>
</dbReference>
<keyword evidence="5" id="KW-1015">Disulfide bond</keyword>
<feature type="signal peptide" evidence="6">
    <location>
        <begin position="1"/>
        <end position="29"/>
    </location>
</feature>
<reference evidence="8" key="1">
    <citation type="submission" date="2025-08" db="UniProtKB">
        <authorList>
            <consortium name="Ensembl"/>
        </authorList>
    </citation>
    <scope>IDENTIFICATION</scope>
</reference>
<dbReference type="InterPro" id="IPR001089">
    <property type="entry name" value="Chemokine_CXC"/>
</dbReference>
<dbReference type="GO" id="GO:0008009">
    <property type="term" value="F:chemokine activity"/>
    <property type="evidence" value="ECO:0007669"/>
    <property type="project" value="InterPro"/>
</dbReference>
<keyword evidence="9" id="KW-1185">Reference proteome</keyword>
<protein>
    <recommendedName>
        <fullName evidence="6">C-X-C motif chemokine</fullName>
    </recommendedName>
</protein>
<evidence type="ECO:0000256" key="1">
    <source>
        <dbReference type="ARBA" id="ARBA00004613"/>
    </source>
</evidence>
<feature type="domain" description="Chemokine interleukin-8-like" evidence="7">
    <location>
        <begin position="35"/>
        <end position="96"/>
    </location>
</feature>
<dbReference type="SMART" id="SM00199">
    <property type="entry name" value="SCY"/>
    <property type="match status" value="1"/>
</dbReference>
<dbReference type="PANTHER" id="PTHR12015:SF198">
    <property type="entry name" value="PLATELET BASIC PROTEIN"/>
    <property type="match status" value="1"/>
</dbReference>
<evidence type="ECO:0000256" key="2">
    <source>
        <dbReference type="ARBA" id="ARBA00010665"/>
    </source>
</evidence>
<dbReference type="InterPro" id="IPR018048">
    <property type="entry name" value="Chemokine_CXC_CS"/>
</dbReference>
<dbReference type="FunFam" id="2.40.50.40:FF:000004">
    <property type="entry name" value="C-X-C motif chemokine"/>
    <property type="match status" value="1"/>
</dbReference>
<dbReference type="InterPro" id="IPR001811">
    <property type="entry name" value="Chemokine_IL8-like_dom"/>
</dbReference>
<dbReference type="PRINTS" id="PR00436">
    <property type="entry name" value="INTERLEUKIN8"/>
</dbReference>
<dbReference type="Pfam" id="PF00048">
    <property type="entry name" value="IL8"/>
    <property type="match status" value="1"/>
</dbReference>
<evidence type="ECO:0000256" key="6">
    <source>
        <dbReference type="RuleBase" id="RU361149"/>
    </source>
</evidence>
<dbReference type="AlphaFoldDB" id="A0A8D0GX41"/>
<dbReference type="CDD" id="cd00273">
    <property type="entry name" value="Chemokine_CXC"/>
    <property type="match status" value="1"/>
</dbReference>
<reference evidence="8" key="2">
    <citation type="submission" date="2025-09" db="UniProtKB">
        <authorList>
            <consortium name="Ensembl"/>
        </authorList>
    </citation>
    <scope>IDENTIFICATION</scope>
</reference>
<keyword evidence="6" id="KW-0732">Signal</keyword>
<dbReference type="GO" id="GO:0006952">
    <property type="term" value="P:defense response"/>
    <property type="evidence" value="ECO:0007669"/>
    <property type="project" value="InterPro"/>
</dbReference>
<dbReference type="InterPro" id="IPR036048">
    <property type="entry name" value="Interleukin_8-like_sf"/>
</dbReference>
<dbReference type="GeneTree" id="ENSGT00940000155233"/>
<dbReference type="GO" id="GO:0005615">
    <property type="term" value="C:extracellular space"/>
    <property type="evidence" value="ECO:0007669"/>
    <property type="project" value="UniProtKB-UniRule"/>
</dbReference>
<comment type="similarity">
    <text evidence="2 6">Belongs to the intercrine alpha (chemokine CxC) family.</text>
</comment>
<accession>A0A8D0GX41</accession>
<dbReference type="PROSITE" id="PS00471">
    <property type="entry name" value="SMALL_CYTOKINES_CXC"/>
    <property type="match status" value="1"/>
</dbReference>
<keyword evidence="3 6" id="KW-0202">Cytokine</keyword>
<name>A0A8D0GX41_SPHPU</name>
<dbReference type="InterPro" id="IPR039809">
    <property type="entry name" value="Chemokine_b/g/d"/>
</dbReference>
<evidence type="ECO:0000256" key="3">
    <source>
        <dbReference type="ARBA" id="ARBA00022514"/>
    </source>
</evidence>
<dbReference type="GO" id="GO:0006955">
    <property type="term" value="P:immune response"/>
    <property type="evidence" value="ECO:0007669"/>
    <property type="project" value="InterPro"/>
</dbReference>
<dbReference type="Gene3D" id="2.40.50.40">
    <property type="match status" value="1"/>
</dbReference>
<evidence type="ECO:0000313" key="9">
    <source>
        <dbReference type="Proteomes" id="UP000694392"/>
    </source>
</evidence>
<evidence type="ECO:0000256" key="5">
    <source>
        <dbReference type="ARBA" id="ARBA00023157"/>
    </source>
</evidence>
<dbReference type="PANTHER" id="PTHR12015">
    <property type="entry name" value="SMALL INDUCIBLE CYTOKINE A"/>
    <property type="match status" value="1"/>
</dbReference>
<dbReference type="Ensembl" id="ENSSPUT00000012074.1">
    <property type="protein sequence ID" value="ENSSPUP00000011332.1"/>
    <property type="gene ID" value="ENSSPUG00000008687.1"/>
</dbReference>
<organism evidence="8 9">
    <name type="scientific">Sphenodon punctatus</name>
    <name type="common">Tuatara</name>
    <name type="synonym">Hatteria punctata</name>
    <dbReference type="NCBI Taxonomy" id="8508"/>
    <lineage>
        <taxon>Eukaryota</taxon>
        <taxon>Metazoa</taxon>
        <taxon>Chordata</taxon>
        <taxon>Craniata</taxon>
        <taxon>Vertebrata</taxon>
        <taxon>Euteleostomi</taxon>
        <taxon>Lepidosauria</taxon>
        <taxon>Sphenodontia</taxon>
        <taxon>Sphenodontidae</taxon>
        <taxon>Sphenodon</taxon>
    </lineage>
</organism>
<evidence type="ECO:0000259" key="7">
    <source>
        <dbReference type="SMART" id="SM00199"/>
    </source>
</evidence>
<comment type="subcellular location">
    <subcellularLocation>
        <location evidence="1 6">Secreted</location>
    </subcellularLocation>
</comment>
<dbReference type="OMA" id="PSCANVE"/>
<evidence type="ECO:0000256" key="4">
    <source>
        <dbReference type="ARBA" id="ARBA00022525"/>
    </source>
</evidence>